<keyword evidence="1 3" id="KW-0560">Oxidoreductase</keyword>
<dbReference type="PRINTS" id="PR00457">
    <property type="entry name" value="ANPEROXIDASE"/>
</dbReference>
<dbReference type="InterPro" id="IPR010255">
    <property type="entry name" value="Haem_peroxidase_sf"/>
</dbReference>
<dbReference type="EMBL" id="BPLR01017297">
    <property type="protein sequence ID" value="GIY90162.1"/>
    <property type="molecule type" value="Genomic_DNA"/>
</dbReference>
<evidence type="ECO:0000256" key="2">
    <source>
        <dbReference type="PIRSR" id="PIRSR619791-2"/>
    </source>
</evidence>
<dbReference type="Pfam" id="PF03098">
    <property type="entry name" value="An_peroxidase"/>
    <property type="match status" value="1"/>
</dbReference>
<accession>A0AAV4X4S2</accession>
<keyword evidence="2" id="KW-0349">Heme</keyword>
<dbReference type="Proteomes" id="UP001054945">
    <property type="component" value="Unassembled WGS sequence"/>
</dbReference>
<dbReference type="InterPro" id="IPR037120">
    <property type="entry name" value="Haem_peroxidase_sf_animal"/>
</dbReference>
<dbReference type="Gene3D" id="1.10.640.10">
    <property type="entry name" value="Haem peroxidase domain superfamily, animal type"/>
    <property type="match status" value="1"/>
</dbReference>
<feature type="binding site" description="axial binding residue" evidence="2">
    <location>
        <position position="218"/>
    </location>
    <ligand>
        <name>heme b</name>
        <dbReference type="ChEBI" id="CHEBI:60344"/>
    </ligand>
    <ligandPart>
        <name>Fe</name>
        <dbReference type="ChEBI" id="CHEBI:18248"/>
    </ligandPart>
</feature>
<name>A0AAV4X4S2_CAEEX</name>
<dbReference type="GO" id="GO:0006979">
    <property type="term" value="P:response to oxidative stress"/>
    <property type="evidence" value="ECO:0007669"/>
    <property type="project" value="InterPro"/>
</dbReference>
<dbReference type="AlphaFoldDB" id="A0AAV4X4S2"/>
<evidence type="ECO:0000313" key="3">
    <source>
        <dbReference type="EMBL" id="GIY90162.1"/>
    </source>
</evidence>
<keyword evidence="2" id="KW-0479">Metal-binding</keyword>
<gene>
    <name evidence="3" type="primary">pxt</name>
    <name evidence="3" type="ORF">CEXT_180301</name>
</gene>
<dbReference type="PROSITE" id="PS50292">
    <property type="entry name" value="PEROXIDASE_3"/>
    <property type="match status" value="1"/>
</dbReference>
<evidence type="ECO:0000256" key="1">
    <source>
        <dbReference type="ARBA" id="ARBA00022559"/>
    </source>
</evidence>
<sequence length="234" mass="27100">MNIKIPHDDPFYKYFKRQCLDFARIYAGPKPGCKLGPRFQINTISSFIDGNQVYGSNQDIASRLREFHGGRLKTNKVYAELGLKDLLPMRTVDKDVGCMARPRNVYCFDAGDERVNEQLMLTVMHTIWMREHNRVADILSHINPHWDDETVYQEARHLVAAELQHITYNEFLPMVIGRQTVAKYGLEPQKHGYYDGYSSKVNAGIRAAFQSAAFRFGHSLLPDVIERYNKFHEK</sequence>
<reference evidence="3 4" key="1">
    <citation type="submission" date="2021-06" db="EMBL/GenBank/DDBJ databases">
        <title>Caerostris extrusa draft genome.</title>
        <authorList>
            <person name="Kono N."/>
            <person name="Arakawa K."/>
        </authorList>
    </citation>
    <scope>NUCLEOTIDE SEQUENCE [LARGE SCALE GENOMIC DNA]</scope>
</reference>
<dbReference type="GO" id="GO:0004601">
    <property type="term" value="F:peroxidase activity"/>
    <property type="evidence" value="ECO:0007669"/>
    <property type="project" value="UniProtKB-KW"/>
</dbReference>
<organism evidence="3 4">
    <name type="scientific">Caerostris extrusa</name>
    <name type="common">Bark spider</name>
    <name type="synonym">Caerostris bankana</name>
    <dbReference type="NCBI Taxonomy" id="172846"/>
    <lineage>
        <taxon>Eukaryota</taxon>
        <taxon>Metazoa</taxon>
        <taxon>Ecdysozoa</taxon>
        <taxon>Arthropoda</taxon>
        <taxon>Chelicerata</taxon>
        <taxon>Arachnida</taxon>
        <taxon>Araneae</taxon>
        <taxon>Araneomorphae</taxon>
        <taxon>Entelegynae</taxon>
        <taxon>Araneoidea</taxon>
        <taxon>Araneidae</taxon>
        <taxon>Caerostris</taxon>
    </lineage>
</organism>
<dbReference type="InterPro" id="IPR019791">
    <property type="entry name" value="Haem_peroxidase_animal"/>
</dbReference>
<dbReference type="PANTHER" id="PTHR11475">
    <property type="entry name" value="OXIDASE/PEROXIDASE"/>
    <property type="match status" value="1"/>
</dbReference>
<dbReference type="GO" id="GO:0020037">
    <property type="term" value="F:heme binding"/>
    <property type="evidence" value="ECO:0007669"/>
    <property type="project" value="InterPro"/>
</dbReference>
<dbReference type="GO" id="GO:0046872">
    <property type="term" value="F:metal ion binding"/>
    <property type="evidence" value="ECO:0007669"/>
    <property type="project" value="UniProtKB-KW"/>
</dbReference>
<evidence type="ECO:0000313" key="4">
    <source>
        <dbReference type="Proteomes" id="UP001054945"/>
    </source>
</evidence>
<protein>
    <submittedName>
        <fullName evidence="3">Chorion peroxidase</fullName>
    </submittedName>
</protein>
<keyword evidence="1 3" id="KW-0575">Peroxidase</keyword>
<proteinExistence type="predicted"/>
<comment type="caution">
    <text evidence="3">The sequence shown here is derived from an EMBL/GenBank/DDBJ whole genome shotgun (WGS) entry which is preliminary data.</text>
</comment>
<dbReference type="PANTHER" id="PTHR11475:SF106">
    <property type="entry name" value="CURLY SU"/>
    <property type="match status" value="1"/>
</dbReference>
<keyword evidence="2" id="KW-0408">Iron</keyword>
<keyword evidence="4" id="KW-1185">Reference proteome</keyword>
<dbReference type="SUPFAM" id="SSF48113">
    <property type="entry name" value="Heme-dependent peroxidases"/>
    <property type="match status" value="1"/>
</dbReference>